<name>A0ABQ9HY23_9NEOP</name>
<reference evidence="2 3" key="1">
    <citation type="submission" date="2023-02" db="EMBL/GenBank/DDBJ databases">
        <title>LHISI_Scaffold_Assembly.</title>
        <authorList>
            <person name="Stuart O.P."/>
            <person name="Cleave R."/>
            <person name="Magrath M.J.L."/>
            <person name="Mikheyev A.S."/>
        </authorList>
    </citation>
    <scope>NUCLEOTIDE SEQUENCE [LARGE SCALE GENOMIC DNA]</scope>
    <source>
        <strain evidence="2">Daus_M_001</strain>
        <tissue evidence="2">Leg muscle</tissue>
    </source>
</reference>
<proteinExistence type="predicted"/>
<sequence>MADKFAREMKTKSREDETSFNIAASPRLSGALLQRWRVELVAITFQTAGMETEHERGKTGDPRENPPASSIVRHDSHLRKYGVTQPGIERGSPWWEASRLTAQPLPPPKLNVLAGPEARAIPSEWLERFQVRPQWLSGYKYMKWGCSGPVTRAILSGDAVAQ</sequence>
<feature type="compositionally biased region" description="Basic and acidic residues" evidence="1">
    <location>
        <begin position="51"/>
        <end position="64"/>
    </location>
</feature>
<dbReference type="Proteomes" id="UP001159363">
    <property type="component" value="Chromosome 3"/>
</dbReference>
<comment type="caution">
    <text evidence="2">The sequence shown here is derived from an EMBL/GenBank/DDBJ whole genome shotgun (WGS) entry which is preliminary data.</text>
</comment>
<keyword evidence="3" id="KW-1185">Reference proteome</keyword>
<evidence type="ECO:0000256" key="1">
    <source>
        <dbReference type="SAM" id="MobiDB-lite"/>
    </source>
</evidence>
<dbReference type="EMBL" id="JARBHB010000003">
    <property type="protein sequence ID" value="KAJ8889277.1"/>
    <property type="molecule type" value="Genomic_DNA"/>
</dbReference>
<gene>
    <name evidence="2" type="ORF">PR048_008775</name>
</gene>
<accession>A0ABQ9HY23</accession>
<evidence type="ECO:0000313" key="3">
    <source>
        <dbReference type="Proteomes" id="UP001159363"/>
    </source>
</evidence>
<evidence type="ECO:0000313" key="2">
    <source>
        <dbReference type="EMBL" id="KAJ8889277.1"/>
    </source>
</evidence>
<feature type="region of interest" description="Disordered" evidence="1">
    <location>
        <begin position="49"/>
        <end position="76"/>
    </location>
</feature>
<protein>
    <submittedName>
        <fullName evidence="2">Uncharacterized protein</fullName>
    </submittedName>
</protein>
<organism evidence="2 3">
    <name type="scientific">Dryococelus australis</name>
    <dbReference type="NCBI Taxonomy" id="614101"/>
    <lineage>
        <taxon>Eukaryota</taxon>
        <taxon>Metazoa</taxon>
        <taxon>Ecdysozoa</taxon>
        <taxon>Arthropoda</taxon>
        <taxon>Hexapoda</taxon>
        <taxon>Insecta</taxon>
        <taxon>Pterygota</taxon>
        <taxon>Neoptera</taxon>
        <taxon>Polyneoptera</taxon>
        <taxon>Phasmatodea</taxon>
        <taxon>Verophasmatodea</taxon>
        <taxon>Anareolatae</taxon>
        <taxon>Phasmatidae</taxon>
        <taxon>Eurycanthinae</taxon>
        <taxon>Dryococelus</taxon>
    </lineage>
</organism>